<comment type="caution">
    <text evidence="1">The sequence shown here is derived from an EMBL/GenBank/DDBJ whole genome shotgun (WGS) entry which is preliminary data.</text>
</comment>
<organism evidence="1 2">
    <name type="scientific">Coemansia aciculifera</name>
    <dbReference type="NCBI Taxonomy" id="417176"/>
    <lineage>
        <taxon>Eukaryota</taxon>
        <taxon>Fungi</taxon>
        <taxon>Fungi incertae sedis</taxon>
        <taxon>Zoopagomycota</taxon>
        <taxon>Kickxellomycotina</taxon>
        <taxon>Kickxellomycetes</taxon>
        <taxon>Kickxellales</taxon>
        <taxon>Kickxellaceae</taxon>
        <taxon>Coemansia</taxon>
    </lineage>
</organism>
<dbReference type="EMBL" id="JANBVB010000279">
    <property type="protein sequence ID" value="KAJ2895560.1"/>
    <property type="molecule type" value="Genomic_DNA"/>
</dbReference>
<evidence type="ECO:0000313" key="2">
    <source>
        <dbReference type="Proteomes" id="UP001139981"/>
    </source>
</evidence>
<sequence>MRDPTVMIKDMWMPMTSRDHSGETDDEGSILDALHAAFDSDSEFDSKFPQLVGTGPVYLCRGDEFVEDTTATALAGLHIDANRATTAATSSSNSHGISGRQHSRTVMKCAGDTISASENASQVVVAIADAMTALSAAHKKCSIVHGNISDQAILFHMTAGRVTGALAEFDYAAYANDSARAARRDLPELTIF</sequence>
<proteinExistence type="predicted"/>
<dbReference type="Proteomes" id="UP001139981">
    <property type="component" value="Unassembled WGS sequence"/>
</dbReference>
<reference evidence="1" key="1">
    <citation type="submission" date="2022-07" db="EMBL/GenBank/DDBJ databases">
        <title>Phylogenomic reconstructions and comparative analyses of Kickxellomycotina fungi.</title>
        <authorList>
            <person name="Reynolds N.K."/>
            <person name="Stajich J.E."/>
            <person name="Barry K."/>
            <person name="Grigoriev I.V."/>
            <person name="Crous P."/>
            <person name="Smith M.E."/>
        </authorList>
    </citation>
    <scope>NUCLEOTIDE SEQUENCE</scope>
    <source>
        <strain evidence="1">CBS 190363</strain>
    </source>
</reference>
<keyword evidence="2" id="KW-1185">Reference proteome</keyword>
<name>A0ACC1M4H7_9FUNG</name>
<protein>
    <submittedName>
        <fullName evidence="1">Uncharacterized protein</fullName>
    </submittedName>
</protein>
<evidence type="ECO:0000313" key="1">
    <source>
        <dbReference type="EMBL" id="KAJ2895560.1"/>
    </source>
</evidence>
<accession>A0ACC1M4H7</accession>
<feature type="non-terminal residue" evidence="1">
    <location>
        <position position="192"/>
    </location>
</feature>
<gene>
    <name evidence="1" type="ORF">IWW38_002269</name>
</gene>